<dbReference type="OrthoDB" id="5967843at2759"/>
<dbReference type="EMBL" id="JAACJM010000213">
    <property type="protein sequence ID" value="KAF5337609.1"/>
    <property type="molecule type" value="Genomic_DNA"/>
</dbReference>
<organism evidence="2 3">
    <name type="scientific">Tetrapyrgos nigripes</name>
    <dbReference type="NCBI Taxonomy" id="182062"/>
    <lineage>
        <taxon>Eukaryota</taxon>
        <taxon>Fungi</taxon>
        <taxon>Dikarya</taxon>
        <taxon>Basidiomycota</taxon>
        <taxon>Agaricomycotina</taxon>
        <taxon>Agaricomycetes</taxon>
        <taxon>Agaricomycetidae</taxon>
        <taxon>Agaricales</taxon>
        <taxon>Marasmiineae</taxon>
        <taxon>Marasmiaceae</taxon>
        <taxon>Tetrapyrgos</taxon>
    </lineage>
</organism>
<evidence type="ECO:0000256" key="1">
    <source>
        <dbReference type="SAM" id="MobiDB-lite"/>
    </source>
</evidence>
<protein>
    <submittedName>
        <fullName evidence="2">Uncharacterized protein</fullName>
    </submittedName>
</protein>
<gene>
    <name evidence="2" type="ORF">D9758_014916</name>
</gene>
<keyword evidence="3" id="KW-1185">Reference proteome</keyword>
<evidence type="ECO:0000313" key="3">
    <source>
        <dbReference type="Proteomes" id="UP000559256"/>
    </source>
</evidence>
<dbReference type="PANTHER" id="PTHR10039:SF14">
    <property type="entry name" value="NACHT DOMAIN-CONTAINING PROTEIN"/>
    <property type="match status" value="1"/>
</dbReference>
<dbReference type="PANTHER" id="PTHR10039">
    <property type="entry name" value="AMELOGENIN"/>
    <property type="match status" value="1"/>
</dbReference>
<dbReference type="AlphaFoldDB" id="A0A8H5C9I6"/>
<comment type="caution">
    <text evidence="2">The sequence shown here is derived from an EMBL/GenBank/DDBJ whole genome shotgun (WGS) entry which is preliminary data.</text>
</comment>
<name>A0A8H5C9I6_9AGAR</name>
<feature type="region of interest" description="Disordered" evidence="1">
    <location>
        <begin position="79"/>
        <end position="98"/>
    </location>
</feature>
<reference evidence="2 3" key="1">
    <citation type="journal article" date="2020" name="ISME J.">
        <title>Uncovering the hidden diversity of litter-decomposition mechanisms in mushroom-forming fungi.</title>
        <authorList>
            <person name="Floudas D."/>
            <person name="Bentzer J."/>
            <person name="Ahren D."/>
            <person name="Johansson T."/>
            <person name="Persson P."/>
            <person name="Tunlid A."/>
        </authorList>
    </citation>
    <scope>NUCLEOTIDE SEQUENCE [LARGE SCALE GENOMIC DNA]</scope>
    <source>
        <strain evidence="2 3">CBS 291.85</strain>
    </source>
</reference>
<proteinExistence type="predicted"/>
<sequence length="280" mass="31247">MLPTQFEQLIANPLRLISWRRRSRLPTLVVIDGLDKCTGADAQVQVLKTISEGLAVSDVSLPALPLRFLIASRPERSMESQLERSSTTASPPRKISGKSSVMGSEIFVEVVMIRSSRHNGHPKRASGQFIYASTVLKYVGYRDGYPPERLEMVLGLPASDAEAFADLDSLYHQILSSISTRNQPILVLSLVLLTKKRSNLHLLEELFVLPPEAVAIVLRGLHAVVNISDDYVVFYHKSFEDFLLDQRRSEQFFVDLDRGGTLDGCLPSRSETFGFCTVEI</sequence>
<evidence type="ECO:0000313" key="2">
    <source>
        <dbReference type="EMBL" id="KAF5337609.1"/>
    </source>
</evidence>
<accession>A0A8H5C9I6</accession>
<dbReference type="Proteomes" id="UP000559256">
    <property type="component" value="Unassembled WGS sequence"/>
</dbReference>